<comment type="caution">
    <text evidence="2">The sequence shown here is derived from an EMBL/GenBank/DDBJ whole genome shotgun (WGS) entry which is preliminary data.</text>
</comment>
<accession>X6M7G1</accession>
<reference evidence="2 3" key="1">
    <citation type="journal article" date="2013" name="Curr. Biol.">
        <title>The Genome of the Foraminiferan Reticulomyxa filosa.</title>
        <authorList>
            <person name="Glockner G."/>
            <person name="Hulsmann N."/>
            <person name="Schleicher M."/>
            <person name="Noegel A.A."/>
            <person name="Eichinger L."/>
            <person name="Gallinger C."/>
            <person name="Pawlowski J."/>
            <person name="Sierra R."/>
            <person name="Euteneuer U."/>
            <person name="Pillet L."/>
            <person name="Moustafa A."/>
            <person name="Platzer M."/>
            <person name="Groth M."/>
            <person name="Szafranski K."/>
            <person name="Schliwa M."/>
        </authorList>
    </citation>
    <scope>NUCLEOTIDE SEQUENCE [LARGE SCALE GENOMIC DNA]</scope>
</reference>
<evidence type="ECO:0000313" key="3">
    <source>
        <dbReference type="Proteomes" id="UP000023152"/>
    </source>
</evidence>
<evidence type="ECO:0000313" key="2">
    <source>
        <dbReference type="EMBL" id="ETO09601.1"/>
    </source>
</evidence>
<gene>
    <name evidence="2" type="ORF">RFI_27776</name>
</gene>
<keyword evidence="3" id="KW-1185">Reference proteome</keyword>
<dbReference type="Proteomes" id="UP000023152">
    <property type="component" value="Unassembled WGS sequence"/>
</dbReference>
<organism evidence="2 3">
    <name type="scientific">Reticulomyxa filosa</name>
    <dbReference type="NCBI Taxonomy" id="46433"/>
    <lineage>
        <taxon>Eukaryota</taxon>
        <taxon>Sar</taxon>
        <taxon>Rhizaria</taxon>
        <taxon>Retaria</taxon>
        <taxon>Foraminifera</taxon>
        <taxon>Monothalamids</taxon>
        <taxon>Reticulomyxidae</taxon>
        <taxon>Reticulomyxa</taxon>
    </lineage>
</organism>
<feature type="region of interest" description="Disordered" evidence="1">
    <location>
        <begin position="1"/>
        <end position="32"/>
    </location>
</feature>
<sequence>MRNGKHNKKKKKQKKEGRENPKKKREQNKYNKSVNFFFFKQTKKKKIEASEWDPNISVTEILEEVSQIFNDIPVSRKDEMNTVRQQISQYTCMWCGHTKDSPIPAKGICYGHVKDEHIEIKTREPLVVQQDSQEWRDAVVPEIGQEKKNNNNKF</sequence>
<protein>
    <submittedName>
        <fullName evidence="2">Uncharacterized protein</fullName>
    </submittedName>
</protein>
<dbReference type="EMBL" id="ASPP01023983">
    <property type="protein sequence ID" value="ETO09601.1"/>
    <property type="molecule type" value="Genomic_DNA"/>
</dbReference>
<name>X6M7G1_RETFI</name>
<feature type="compositionally biased region" description="Basic residues" evidence="1">
    <location>
        <begin position="1"/>
        <end position="26"/>
    </location>
</feature>
<evidence type="ECO:0000256" key="1">
    <source>
        <dbReference type="SAM" id="MobiDB-lite"/>
    </source>
</evidence>
<dbReference type="AlphaFoldDB" id="X6M7G1"/>
<proteinExistence type="predicted"/>